<dbReference type="Proteomes" id="UP001190700">
    <property type="component" value="Unassembled WGS sequence"/>
</dbReference>
<dbReference type="GO" id="GO:0016491">
    <property type="term" value="F:oxidoreductase activity"/>
    <property type="evidence" value="ECO:0007669"/>
    <property type="project" value="UniProtKB-ARBA"/>
</dbReference>
<dbReference type="AlphaFoldDB" id="A0AAE0BY19"/>
<dbReference type="PANTHER" id="PTHR20883:SF48">
    <property type="entry name" value="ECTOINE DIOXYGENASE"/>
    <property type="match status" value="1"/>
</dbReference>
<dbReference type="SUPFAM" id="SSF51197">
    <property type="entry name" value="Clavaminate synthase-like"/>
    <property type="match status" value="1"/>
</dbReference>
<dbReference type="EMBL" id="LGRX02031994">
    <property type="protein sequence ID" value="KAK3244293.1"/>
    <property type="molecule type" value="Genomic_DNA"/>
</dbReference>
<reference evidence="2 3" key="1">
    <citation type="journal article" date="2015" name="Genome Biol. Evol.">
        <title>Comparative Genomics of a Bacterivorous Green Alga Reveals Evolutionary Causalities and Consequences of Phago-Mixotrophic Mode of Nutrition.</title>
        <authorList>
            <person name="Burns J.A."/>
            <person name="Paasch A."/>
            <person name="Narechania A."/>
            <person name="Kim E."/>
        </authorList>
    </citation>
    <scope>NUCLEOTIDE SEQUENCE [LARGE SCALE GENOMIC DNA]</scope>
    <source>
        <strain evidence="2 3">PLY_AMNH</strain>
    </source>
</reference>
<organism evidence="2 3">
    <name type="scientific">Cymbomonas tetramitiformis</name>
    <dbReference type="NCBI Taxonomy" id="36881"/>
    <lineage>
        <taxon>Eukaryota</taxon>
        <taxon>Viridiplantae</taxon>
        <taxon>Chlorophyta</taxon>
        <taxon>Pyramimonadophyceae</taxon>
        <taxon>Pyramimonadales</taxon>
        <taxon>Pyramimonadaceae</taxon>
        <taxon>Cymbomonas</taxon>
    </lineage>
</organism>
<evidence type="ECO:0000256" key="1">
    <source>
        <dbReference type="ARBA" id="ARBA00001962"/>
    </source>
</evidence>
<evidence type="ECO:0008006" key="4">
    <source>
        <dbReference type="Google" id="ProtNLM"/>
    </source>
</evidence>
<keyword evidence="3" id="KW-1185">Reference proteome</keyword>
<evidence type="ECO:0000313" key="2">
    <source>
        <dbReference type="EMBL" id="KAK3244293.1"/>
    </source>
</evidence>
<proteinExistence type="predicted"/>
<comment type="cofactor">
    <cofactor evidence="1">
        <name>Fe cation</name>
        <dbReference type="ChEBI" id="CHEBI:24875"/>
    </cofactor>
</comment>
<name>A0AAE0BY19_9CHLO</name>
<dbReference type="GO" id="GO:0046872">
    <property type="term" value="F:metal ion binding"/>
    <property type="evidence" value="ECO:0007669"/>
    <property type="project" value="UniProtKB-ARBA"/>
</dbReference>
<evidence type="ECO:0000313" key="3">
    <source>
        <dbReference type="Proteomes" id="UP001190700"/>
    </source>
</evidence>
<comment type="caution">
    <text evidence="2">The sequence shown here is derived from an EMBL/GenBank/DDBJ whole genome shotgun (WGS) entry which is preliminary data.</text>
</comment>
<dbReference type="InterPro" id="IPR008775">
    <property type="entry name" value="Phytyl_CoA_dOase-like"/>
</dbReference>
<protein>
    <recommendedName>
        <fullName evidence="4">Phytanoyl-CoA dioxygenase family protein</fullName>
    </recommendedName>
</protein>
<gene>
    <name evidence="2" type="ORF">CYMTET_46088</name>
</gene>
<accession>A0AAE0BY19</accession>
<sequence length="283" mass="31614">MSTPRLSTRTLTQDEILEFYRKGALTVRGLFNEEEVGLLQKAAKGDTTIASKIYGKEDASGGVAKLCLWNDLGDDFFSMFGRVARMVEAAETLLGGEEVYHYHSKLSIKEPYVGGAWEWHQDYGYWYNNGCLYPRMISCVIAIDRHTKENGCLQVVEGSHHLGRINHGITGQQAGADMERVQQVLKTSPPVHCELAPGDVLFTHCNTLHTSAPNPSPHPRWALIVCYNAKSNDPYKKHHHPQYTPLHKVTDNVLAEVGRESMVKLDDGSFLLPKTDHSHTGDT</sequence>
<dbReference type="Gene3D" id="2.60.120.620">
    <property type="entry name" value="q2cbj1_9rhob like domain"/>
    <property type="match status" value="1"/>
</dbReference>
<dbReference type="Pfam" id="PF05721">
    <property type="entry name" value="PhyH"/>
    <property type="match status" value="1"/>
</dbReference>
<dbReference type="PANTHER" id="PTHR20883">
    <property type="entry name" value="PHYTANOYL-COA DIOXYGENASE DOMAIN CONTAINING 1"/>
    <property type="match status" value="1"/>
</dbReference>